<dbReference type="Gene3D" id="1.20.120.450">
    <property type="entry name" value="dinb family like domain"/>
    <property type="match status" value="1"/>
</dbReference>
<comment type="caution">
    <text evidence="2">The sequence shown here is derived from an EMBL/GenBank/DDBJ whole genome shotgun (WGS) entry which is preliminary data.</text>
</comment>
<dbReference type="RefSeq" id="WP_198734404.1">
    <property type="nucleotide sequence ID" value="NZ_JAEINH010000011.1"/>
</dbReference>
<dbReference type="AlphaFoldDB" id="A0A934I5X5"/>
<dbReference type="EMBL" id="JAEINH010000011">
    <property type="protein sequence ID" value="MBI9115833.1"/>
    <property type="molecule type" value="Genomic_DNA"/>
</dbReference>
<name>A0A934I5X5_9MICO</name>
<dbReference type="Proteomes" id="UP000602087">
    <property type="component" value="Unassembled WGS sequence"/>
</dbReference>
<keyword evidence="3" id="KW-1185">Reference proteome</keyword>
<evidence type="ECO:0000259" key="1">
    <source>
        <dbReference type="Pfam" id="PF12867"/>
    </source>
</evidence>
<reference evidence="2" key="1">
    <citation type="submission" date="2020-12" db="EMBL/GenBank/DDBJ databases">
        <title>Sanguibacter suaedae sp. nov., isolated from Suaeda aralocaspica.</title>
        <authorList>
            <person name="Ma Q."/>
        </authorList>
    </citation>
    <scope>NUCLEOTIDE SEQUENCE</scope>
    <source>
        <strain evidence="2">YZGR15</strain>
    </source>
</reference>
<organism evidence="2 3">
    <name type="scientific">Sanguibacter suaedae</name>
    <dbReference type="NCBI Taxonomy" id="2795737"/>
    <lineage>
        <taxon>Bacteria</taxon>
        <taxon>Bacillati</taxon>
        <taxon>Actinomycetota</taxon>
        <taxon>Actinomycetes</taxon>
        <taxon>Micrococcales</taxon>
        <taxon>Sanguibacteraceae</taxon>
        <taxon>Sanguibacter</taxon>
    </lineage>
</organism>
<accession>A0A934I5X5</accession>
<dbReference type="SUPFAM" id="SSF109854">
    <property type="entry name" value="DinB/YfiT-like putative metalloenzymes"/>
    <property type="match status" value="1"/>
</dbReference>
<evidence type="ECO:0000313" key="3">
    <source>
        <dbReference type="Proteomes" id="UP000602087"/>
    </source>
</evidence>
<gene>
    <name evidence="2" type="ORF">JAV76_12495</name>
</gene>
<protein>
    <submittedName>
        <fullName evidence="2">DinB family protein</fullName>
    </submittedName>
</protein>
<evidence type="ECO:0000313" key="2">
    <source>
        <dbReference type="EMBL" id="MBI9115833.1"/>
    </source>
</evidence>
<feature type="domain" description="DinB-like" evidence="1">
    <location>
        <begin position="55"/>
        <end position="171"/>
    </location>
</feature>
<dbReference type="InterPro" id="IPR034660">
    <property type="entry name" value="DinB/YfiT-like"/>
</dbReference>
<dbReference type="InterPro" id="IPR024775">
    <property type="entry name" value="DinB-like"/>
</dbReference>
<sequence length="175" mass="18915">MDTTGIPADTKDWTWVLDRPCPECGLDAGGVAPEQVGALVASTLPRWAAVLARPDARDRPDPHTWSPVEYAAHVRDVFDVMTGRLTLMLTEDDPPFADWDQDAAALAAGYESSDPVLVGQELEAAGRRAADAFGAVREGDVERPGRRSNGSVFTVATLGQYFVHDVIHHLHDVNA</sequence>
<proteinExistence type="predicted"/>
<dbReference type="Pfam" id="PF12867">
    <property type="entry name" value="DinB_2"/>
    <property type="match status" value="1"/>
</dbReference>